<name>A0A848IVV1_9BACT</name>
<dbReference type="PANTHER" id="PTHR38011:SF2">
    <property type="entry name" value="BIFUNCTIONAL DEAMINASE-REDUCTASE DOMAIN PROTEIN"/>
    <property type="match status" value="1"/>
</dbReference>
<reference evidence="2 3" key="1">
    <citation type="submission" date="2020-04" db="EMBL/GenBank/DDBJ databases">
        <title>Flammeovirgaceae bacterium KN852 isolated from deep sea.</title>
        <authorList>
            <person name="Zhang D.-C."/>
        </authorList>
    </citation>
    <scope>NUCLEOTIDE SEQUENCE [LARGE SCALE GENOMIC DNA]</scope>
    <source>
        <strain evidence="2 3">KN852</strain>
    </source>
</reference>
<sequence>MRKIILQEFISLDGIIQSPGAPEEDSSNGFQSGGWVTPFFKNADSKTHEFMQKNLIMTDLLLGRKTYEIFAEYWPDHADSWPGINDANKYVVSNSDIPLNWKNSVLITGDVISKIQKLKSEKGSNLKVFGSSKLVQTLLNSDLVDKLCLMTIPVILGNGKRLFHESDSPSTFKLTDSFVSSTGLIFSIYDKIDNKIETGTIGS</sequence>
<dbReference type="GO" id="GO:0008703">
    <property type="term" value="F:5-amino-6-(5-phosphoribosylamino)uracil reductase activity"/>
    <property type="evidence" value="ECO:0007669"/>
    <property type="project" value="InterPro"/>
</dbReference>
<evidence type="ECO:0000313" key="2">
    <source>
        <dbReference type="EMBL" id="NMM47816.1"/>
    </source>
</evidence>
<gene>
    <name evidence="2" type="ORF">HH304_05345</name>
</gene>
<protein>
    <submittedName>
        <fullName evidence="2">Dihydrofolate reductase</fullName>
    </submittedName>
</protein>
<evidence type="ECO:0000259" key="1">
    <source>
        <dbReference type="Pfam" id="PF01872"/>
    </source>
</evidence>
<dbReference type="RefSeq" id="WP_169678722.1">
    <property type="nucleotide sequence ID" value="NZ_JABBNU010000003.1"/>
</dbReference>
<dbReference type="Pfam" id="PF01872">
    <property type="entry name" value="RibD_C"/>
    <property type="match status" value="1"/>
</dbReference>
<keyword evidence="3" id="KW-1185">Reference proteome</keyword>
<organism evidence="2 3">
    <name type="scientific">Marinigracilibium pacificum</name>
    <dbReference type="NCBI Taxonomy" id="2729599"/>
    <lineage>
        <taxon>Bacteria</taxon>
        <taxon>Pseudomonadati</taxon>
        <taxon>Bacteroidota</taxon>
        <taxon>Cytophagia</taxon>
        <taxon>Cytophagales</taxon>
        <taxon>Flammeovirgaceae</taxon>
        <taxon>Marinigracilibium</taxon>
    </lineage>
</organism>
<dbReference type="SUPFAM" id="SSF53597">
    <property type="entry name" value="Dihydrofolate reductase-like"/>
    <property type="match status" value="1"/>
</dbReference>
<dbReference type="InterPro" id="IPR002734">
    <property type="entry name" value="RibDG_C"/>
</dbReference>
<accession>A0A848IVV1</accession>
<feature type="domain" description="Bacterial bifunctional deaminase-reductase C-terminal" evidence="1">
    <location>
        <begin position="2"/>
        <end position="185"/>
    </location>
</feature>
<comment type="caution">
    <text evidence="2">The sequence shown here is derived from an EMBL/GenBank/DDBJ whole genome shotgun (WGS) entry which is preliminary data.</text>
</comment>
<proteinExistence type="predicted"/>
<dbReference type="AlphaFoldDB" id="A0A848IVV1"/>
<evidence type="ECO:0000313" key="3">
    <source>
        <dbReference type="Proteomes" id="UP000559010"/>
    </source>
</evidence>
<dbReference type="Gene3D" id="3.40.430.10">
    <property type="entry name" value="Dihydrofolate Reductase, subunit A"/>
    <property type="match status" value="1"/>
</dbReference>
<dbReference type="InterPro" id="IPR050765">
    <property type="entry name" value="Riboflavin_Biosynth_HTPR"/>
</dbReference>
<dbReference type="EMBL" id="JABBNU010000003">
    <property type="protein sequence ID" value="NMM47816.1"/>
    <property type="molecule type" value="Genomic_DNA"/>
</dbReference>
<dbReference type="GO" id="GO:0009231">
    <property type="term" value="P:riboflavin biosynthetic process"/>
    <property type="evidence" value="ECO:0007669"/>
    <property type="project" value="InterPro"/>
</dbReference>
<dbReference type="PANTHER" id="PTHR38011">
    <property type="entry name" value="DIHYDROFOLATE REDUCTASE FAMILY PROTEIN (AFU_ORTHOLOGUE AFUA_8G06820)"/>
    <property type="match status" value="1"/>
</dbReference>
<dbReference type="Proteomes" id="UP000559010">
    <property type="component" value="Unassembled WGS sequence"/>
</dbReference>
<dbReference type="InterPro" id="IPR024072">
    <property type="entry name" value="DHFR-like_dom_sf"/>
</dbReference>